<dbReference type="EMBL" id="CAJJDN010000461">
    <property type="protein sequence ID" value="CAD8131308.1"/>
    <property type="molecule type" value="Genomic_DNA"/>
</dbReference>
<reference evidence="1" key="1">
    <citation type="submission" date="2021-01" db="EMBL/GenBank/DDBJ databases">
        <authorList>
            <consortium name="Genoscope - CEA"/>
            <person name="William W."/>
        </authorList>
    </citation>
    <scope>NUCLEOTIDE SEQUENCE</scope>
</reference>
<keyword evidence="2" id="KW-1185">Reference proteome</keyword>
<organism evidence="1 2">
    <name type="scientific">Paramecium sonneborni</name>
    <dbReference type="NCBI Taxonomy" id="65129"/>
    <lineage>
        <taxon>Eukaryota</taxon>
        <taxon>Sar</taxon>
        <taxon>Alveolata</taxon>
        <taxon>Ciliophora</taxon>
        <taxon>Intramacronucleata</taxon>
        <taxon>Oligohymenophorea</taxon>
        <taxon>Peniculida</taxon>
        <taxon>Parameciidae</taxon>
        <taxon>Paramecium</taxon>
    </lineage>
</organism>
<dbReference type="AlphaFoldDB" id="A0A8S1RSZ6"/>
<evidence type="ECO:0000313" key="1">
    <source>
        <dbReference type="EMBL" id="CAD8131308.1"/>
    </source>
</evidence>
<sequence>MQIYGNRKQCGNHIIKYYELQGSIQNKEGQALHFSEFMQMLIKIEKKTKKVLCQNVNHLYTYFNVARLSLIKQKQSILRRAQQLKNYLQNKKEQIFKGEL</sequence>
<proteinExistence type="predicted"/>
<evidence type="ECO:0000313" key="2">
    <source>
        <dbReference type="Proteomes" id="UP000692954"/>
    </source>
</evidence>
<protein>
    <submittedName>
        <fullName evidence="1">Uncharacterized protein</fullName>
    </submittedName>
</protein>
<gene>
    <name evidence="1" type="ORF">PSON_ATCC_30995.1.T4610001</name>
</gene>
<dbReference type="Proteomes" id="UP000692954">
    <property type="component" value="Unassembled WGS sequence"/>
</dbReference>
<accession>A0A8S1RSZ6</accession>
<name>A0A8S1RSZ6_9CILI</name>
<comment type="caution">
    <text evidence="1">The sequence shown here is derived from an EMBL/GenBank/DDBJ whole genome shotgun (WGS) entry which is preliminary data.</text>
</comment>